<proteinExistence type="predicted"/>
<keyword evidence="1" id="KW-0732">Signal</keyword>
<dbReference type="AlphaFoldDB" id="A8AZF5"/>
<dbReference type="STRING" id="467705.SGO_1899"/>
<evidence type="ECO:0000313" key="3">
    <source>
        <dbReference type="Proteomes" id="UP000001131"/>
    </source>
</evidence>
<protein>
    <recommendedName>
        <fullName evidence="4">DUF4651 domain-containing protein</fullName>
    </recommendedName>
</protein>
<sequence length="95" mass="10643">MKAKKIILTTAALLGAGSLALGARKVVKEQQLAKKREEIINLVRSFFASQGQIATVYVQLYESNEDKLVGGVVLEDDRHITFVYENGQLTYEEER</sequence>
<gene>
    <name evidence="2" type="ordered locus">SGO_1899</name>
</gene>
<evidence type="ECO:0000256" key="1">
    <source>
        <dbReference type="SAM" id="SignalP"/>
    </source>
</evidence>
<dbReference type="InterPro" id="IPR028105">
    <property type="entry name" value="DUF4651"/>
</dbReference>
<dbReference type="EMBL" id="CP000725">
    <property type="protein sequence ID" value="ABV10588.1"/>
    <property type="molecule type" value="Genomic_DNA"/>
</dbReference>
<name>A8AZF5_STRGC</name>
<feature type="chain" id="PRO_5002717701" description="DUF4651 domain-containing protein" evidence="1">
    <location>
        <begin position="23"/>
        <end position="95"/>
    </location>
</feature>
<feature type="signal peptide" evidence="1">
    <location>
        <begin position="1"/>
        <end position="22"/>
    </location>
</feature>
<keyword evidence="3" id="KW-1185">Reference proteome</keyword>
<accession>A8AZF5</accession>
<dbReference type="KEGG" id="sgo:SGO_1899"/>
<dbReference type="HOGENOM" id="CLU_153272_0_0_9"/>
<dbReference type="Gene3D" id="3.10.450.400">
    <property type="entry name" value="Uncharacterised protein PF15513, DUF4651"/>
    <property type="match status" value="1"/>
</dbReference>
<dbReference type="Proteomes" id="UP000001131">
    <property type="component" value="Chromosome"/>
</dbReference>
<evidence type="ECO:0008006" key="4">
    <source>
        <dbReference type="Google" id="ProtNLM"/>
    </source>
</evidence>
<dbReference type="Pfam" id="PF15513">
    <property type="entry name" value="DUF4651"/>
    <property type="match status" value="1"/>
</dbReference>
<reference evidence="2 3" key="1">
    <citation type="journal article" date="2007" name="J. Bacteriol.">
        <title>Genome-wide transcriptional changes in Streptococcus gordonii in response to competence signaling peptide.</title>
        <authorList>
            <person name="Vickerman M.M."/>
            <person name="Iobst S."/>
            <person name="Jesionowski A.M."/>
            <person name="Gill S.R."/>
        </authorList>
    </citation>
    <scope>NUCLEOTIDE SEQUENCE [LARGE SCALE GENOMIC DNA]</scope>
    <source>
        <strain evidence="3">Challis / ATCC 35105 / BCRC 15272 / CH1 / DL1 / V288</strain>
    </source>
</reference>
<organism evidence="2 3">
    <name type="scientific">Streptococcus gordonii (strain Challis / ATCC 35105 / BCRC 15272 / CH1 / DL1 / V288)</name>
    <dbReference type="NCBI Taxonomy" id="467705"/>
    <lineage>
        <taxon>Bacteria</taxon>
        <taxon>Bacillati</taxon>
        <taxon>Bacillota</taxon>
        <taxon>Bacilli</taxon>
        <taxon>Lactobacillales</taxon>
        <taxon>Streptococcaceae</taxon>
        <taxon>Streptococcus</taxon>
    </lineage>
</organism>
<evidence type="ECO:0000313" key="2">
    <source>
        <dbReference type="EMBL" id="ABV10588.1"/>
    </source>
</evidence>
<dbReference type="RefSeq" id="WP_012130917.1">
    <property type="nucleotide sequence ID" value="NC_009785.1"/>
</dbReference>